<dbReference type="AlphaFoldDB" id="A0A9P6F1F0"/>
<dbReference type="Proteomes" id="UP000723463">
    <property type="component" value="Unassembled WGS sequence"/>
</dbReference>
<evidence type="ECO:0000313" key="2">
    <source>
        <dbReference type="EMBL" id="KAF9539694.1"/>
    </source>
</evidence>
<feature type="region of interest" description="Disordered" evidence="1">
    <location>
        <begin position="437"/>
        <end position="479"/>
    </location>
</feature>
<organism evidence="2 3">
    <name type="scientific">Mortierella hygrophila</name>
    <dbReference type="NCBI Taxonomy" id="979708"/>
    <lineage>
        <taxon>Eukaryota</taxon>
        <taxon>Fungi</taxon>
        <taxon>Fungi incertae sedis</taxon>
        <taxon>Mucoromycota</taxon>
        <taxon>Mortierellomycotina</taxon>
        <taxon>Mortierellomycetes</taxon>
        <taxon>Mortierellales</taxon>
        <taxon>Mortierellaceae</taxon>
        <taxon>Mortierella</taxon>
    </lineage>
</organism>
<dbReference type="EMBL" id="JAAAXW010000233">
    <property type="protein sequence ID" value="KAF9539694.1"/>
    <property type="molecule type" value="Genomic_DNA"/>
</dbReference>
<keyword evidence="3" id="KW-1185">Reference proteome</keyword>
<gene>
    <name evidence="2" type="ORF">EC957_005111</name>
</gene>
<name>A0A9P6F1F0_9FUNG</name>
<protein>
    <submittedName>
        <fullName evidence="2">Uncharacterized protein</fullName>
    </submittedName>
</protein>
<comment type="caution">
    <text evidence="2">The sequence shown here is derived from an EMBL/GenBank/DDBJ whole genome shotgun (WGS) entry which is preliminary data.</text>
</comment>
<accession>A0A9P6F1F0</accession>
<reference evidence="2" key="1">
    <citation type="journal article" date="2020" name="Fungal Divers.">
        <title>Resolving the Mortierellaceae phylogeny through synthesis of multi-gene phylogenetics and phylogenomics.</title>
        <authorList>
            <person name="Vandepol N."/>
            <person name="Liber J."/>
            <person name="Desiro A."/>
            <person name="Na H."/>
            <person name="Kennedy M."/>
            <person name="Barry K."/>
            <person name="Grigoriev I.V."/>
            <person name="Miller A.N."/>
            <person name="O'Donnell K."/>
            <person name="Stajich J.E."/>
            <person name="Bonito G."/>
        </authorList>
    </citation>
    <scope>NUCLEOTIDE SEQUENCE</scope>
    <source>
        <strain evidence="2">NRRL 2591</strain>
    </source>
</reference>
<sequence>MGTGSFDKQLQWALSQSNGSTEHVNMPAFAKKFNYTQAKSAEEPYLKVIKSSNISLARQRRLMKEYKTFKVNEAKQYWESVQFKLSLKSTARKAAVSTAEAGLYELQAEYSTAITDIAENVPAARAKVADHQLRLIFNCILATVLFNHAVDLLDEYQQQMPDRKDTTLVKDAQVAMSCLLNTMSPRAVSHFMLAKEDELIADATDSTTLPYFEEHECLKYARAYCAVLEEHGLEYLLRKLAIDRGQLFSSHPLDEPLPKAVVIKEKVLRVLEKFGEKVLEASKIMRNQQAVEFGDLSDSGRKVDLIFSYGEVELSNIEFKRQDISPKDITVQCRKNIRLGRCIQELHKSYGIKDPAVMMADVVGYVGFFYLVKPFKEVSVAGKTTQSMVILPNTAGAMEVFLESASLAMIWNYLDFLERQGPKVAMAKERTDAKQGMASVEQAIASSHPCTPPPKERDFSNTVTFSPSKKRSQKAAGLD</sequence>
<proteinExistence type="predicted"/>
<evidence type="ECO:0000256" key="1">
    <source>
        <dbReference type="SAM" id="MobiDB-lite"/>
    </source>
</evidence>
<evidence type="ECO:0000313" key="3">
    <source>
        <dbReference type="Proteomes" id="UP000723463"/>
    </source>
</evidence>